<evidence type="ECO:0000313" key="3">
    <source>
        <dbReference type="Proteomes" id="UP000184330"/>
    </source>
</evidence>
<reference evidence="2 3" key="1">
    <citation type="submission" date="2016-03" db="EMBL/GenBank/DDBJ databases">
        <authorList>
            <person name="Ploux O."/>
        </authorList>
    </citation>
    <scope>NUCLEOTIDE SEQUENCE [LARGE SCALE GENOMIC DNA]</scope>
    <source>
        <strain evidence="2 3">UAMH 11012</strain>
    </source>
</reference>
<evidence type="ECO:0000256" key="1">
    <source>
        <dbReference type="SAM" id="MobiDB-lite"/>
    </source>
</evidence>
<proteinExistence type="predicted"/>
<feature type="region of interest" description="Disordered" evidence="1">
    <location>
        <begin position="705"/>
        <end position="741"/>
    </location>
</feature>
<dbReference type="OrthoDB" id="3561628at2759"/>
<organism evidence="2 3">
    <name type="scientific">Phialocephala subalpina</name>
    <dbReference type="NCBI Taxonomy" id="576137"/>
    <lineage>
        <taxon>Eukaryota</taxon>
        <taxon>Fungi</taxon>
        <taxon>Dikarya</taxon>
        <taxon>Ascomycota</taxon>
        <taxon>Pezizomycotina</taxon>
        <taxon>Leotiomycetes</taxon>
        <taxon>Helotiales</taxon>
        <taxon>Mollisiaceae</taxon>
        <taxon>Phialocephala</taxon>
        <taxon>Phialocephala fortinii species complex</taxon>
    </lineage>
</organism>
<gene>
    <name evidence="2" type="ORF">PAC_06179</name>
</gene>
<accession>A0A1L7WU46</accession>
<keyword evidence="3" id="KW-1185">Reference proteome</keyword>
<dbReference type="EMBL" id="FJOG01000007">
    <property type="protein sequence ID" value="CZR56291.1"/>
    <property type="molecule type" value="Genomic_DNA"/>
</dbReference>
<dbReference type="Proteomes" id="UP000184330">
    <property type="component" value="Unassembled WGS sequence"/>
</dbReference>
<evidence type="ECO:0000313" key="2">
    <source>
        <dbReference type="EMBL" id="CZR56291.1"/>
    </source>
</evidence>
<name>A0A1L7WU46_9HELO</name>
<protein>
    <submittedName>
        <fullName evidence="2">Uncharacterized protein</fullName>
    </submittedName>
</protein>
<sequence>MQSASPPLTKLAEIYSHPVGQIGSVNHAAIADYVPYKSGLTPITPNPNPPFPDLVNQRALEKYQTGRFQGFTAAELRALDSLAFEQPDFPDMRLEGLDVDHVFRRENWQNRRKAVHRALWPLGNGRPGFWHVDTYVGTQTIWDIILPSLRIATLVLNNAHTWPWWDAFLSNHIPLPVGKLPADKQHIPCQWYRLRAAQIVNSPAGRKGVQDYFRSLADDIIFDFACGSFDPDSTLPDPDDFHGLTCGPTPWWQKTTCNINFYLVEPLLNPKINSAERLLCQAELAVTILHEFCHALYTRSEESLDPYFEDEVLGEVGFSMEKAVFGGRTSQLNAAYINPKGLPFGGQMNFGWNNYASSINCLADQPILEPKPANYREATSYPVPISYFRNLHDPTFWQAYVPVWGSTSLHMGPFTAGSLFDFDTKQRRLIETPLLTDPVITLSMTDQEKATAKIQIDRNNSARTIRQDMQLNKDDRTFRDRQFLSQQPFPSPPPTPASQTPVYVEPRFEPQLTQYEFDLIFNYLVRYRDELALDTLHFEIPEHQLYWYILRSGFTGLEAWQWRGFLQECERSNKLFFWTEYFEPPTPTIGMVELNPLGWPPVPQKYNYNPQQPPPGTRLHAVFQDWYRSMHWLGDLEDPYSDSVFVQGQYDFDKEVCVFLVRKIMRENCLWTDPEITEVEFDECLGFCDSMLWMKGPKGIVRKSDRGWPPVVTSPSYSAPSTPSQSSSGSLSLSVTLERKL</sequence>
<dbReference type="AlphaFoldDB" id="A0A1L7WU46"/>
<feature type="compositionally biased region" description="Low complexity" evidence="1">
    <location>
        <begin position="709"/>
        <end position="741"/>
    </location>
</feature>
<dbReference type="STRING" id="576137.A0A1L7WU46"/>